<keyword evidence="7 10" id="KW-0472">Membrane</keyword>
<keyword evidence="12" id="KW-1185">Reference proteome</keyword>
<dbReference type="Proteomes" id="UP000199529">
    <property type="component" value="Unassembled WGS sequence"/>
</dbReference>
<evidence type="ECO:0000256" key="8">
    <source>
        <dbReference type="ARBA" id="ARBA00035655"/>
    </source>
</evidence>
<dbReference type="PANTHER" id="PTHR30574:SF1">
    <property type="entry name" value="SULPHUR TRANSPORT DOMAIN-CONTAINING PROTEIN"/>
    <property type="match status" value="1"/>
</dbReference>
<keyword evidence="4" id="KW-0997">Cell inner membrane</keyword>
<evidence type="ECO:0000256" key="1">
    <source>
        <dbReference type="ARBA" id="ARBA00004429"/>
    </source>
</evidence>
<evidence type="ECO:0000256" key="2">
    <source>
        <dbReference type="ARBA" id="ARBA00022448"/>
    </source>
</evidence>
<feature type="transmembrane region" description="Helical" evidence="10">
    <location>
        <begin position="6"/>
        <end position="24"/>
    </location>
</feature>
<dbReference type="RefSeq" id="WP_093274647.1">
    <property type="nucleotide sequence ID" value="NZ_FNOK01000049.1"/>
</dbReference>
<protein>
    <submittedName>
        <fullName evidence="11">Uncharacterized protein</fullName>
    </submittedName>
</protein>
<evidence type="ECO:0000313" key="12">
    <source>
        <dbReference type="Proteomes" id="UP000199529"/>
    </source>
</evidence>
<evidence type="ECO:0000256" key="6">
    <source>
        <dbReference type="ARBA" id="ARBA00022989"/>
    </source>
</evidence>
<comment type="similarity">
    <text evidence="8">Belongs to the TsuA/YedE (TC 9.B.102) family.</text>
</comment>
<keyword evidence="3" id="KW-1003">Cell membrane</keyword>
<dbReference type="EMBL" id="FNOK01000049">
    <property type="protein sequence ID" value="SDZ15924.1"/>
    <property type="molecule type" value="Genomic_DNA"/>
</dbReference>
<reference evidence="12" key="1">
    <citation type="submission" date="2016-10" db="EMBL/GenBank/DDBJ databases">
        <authorList>
            <person name="Varghese N."/>
            <person name="Submissions S."/>
        </authorList>
    </citation>
    <scope>NUCLEOTIDE SEQUENCE [LARGE SCALE GENOMIC DNA]</scope>
    <source>
        <strain evidence="12">CGMCC 4.3530</strain>
    </source>
</reference>
<dbReference type="InterPro" id="IPR007272">
    <property type="entry name" value="Sulf_transp_TsuA/YedE"/>
</dbReference>
<organism evidence="11 12">
    <name type="scientific">Saccharopolyspora shandongensis</name>
    <dbReference type="NCBI Taxonomy" id="418495"/>
    <lineage>
        <taxon>Bacteria</taxon>
        <taxon>Bacillati</taxon>
        <taxon>Actinomycetota</taxon>
        <taxon>Actinomycetes</taxon>
        <taxon>Pseudonocardiales</taxon>
        <taxon>Pseudonocardiaceae</taxon>
        <taxon>Saccharopolyspora</taxon>
    </lineage>
</organism>
<feature type="transmembrane region" description="Helical" evidence="10">
    <location>
        <begin position="197"/>
        <end position="215"/>
    </location>
</feature>
<evidence type="ECO:0000256" key="3">
    <source>
        <dbReference type="ARBA" id="ARBA00022475"/>
    </source>
</evidence>
<keyword evidence="5 10" id="KW-0812">Transmembrane</keyword>
<accession>A0A1H3QQX8</accession>
<evidence type="ECO:0000256" key="7">
    <source>
        <dbReference type="ARBA" id="ARBA00023136"/>
    </source>
</evidence>
<evidence type="ECO:0000313" key="11">
    <source>
        <dbReference type="EMBL" id="SDZ15924.1"/>
    </source>
</evidence>
<evidence type="ECO:0000256" key="10">
    <source>
        <dbReference type="SAM" id="Phobius"/>
    </source>
</evidence>
<comment type="subcellular location">
    <subcellularLocation>
        <location evidence="1">Cell inner membrane</location>
        <topology evidence="1">Multi-pass membrane protein</topology>
    </subcellularLocation>
</comment>
<feature type="transmembrane region" description="Helical" evidence="10">
    <location>
        <begin position="158"/>
        <end position="177"/>
    </location>
</feature>
<proteinExistence type="inferred from homology"/>
<evidence type="ECO:0000256" key="9">
    <source>
        <dbReference type="SAM" id="MobiDB-lite"/>
    </source>
</evidence>
<dbReference type="Pfam" id="PF04143">
    <property type="entry name" value="Sulf_transp"/>
    <property type="match status" value="1"/>
</dbReference>
<evidence type="ECO:0000256" key="4">
    <source>
        <dbReference type="ARBA" id="ARBA00022519"/>
    </source>
</evidence>
<dbReference type="OrthoDB" id="3371181at2"/>
<keyword evidence="6 10" id="KW-1133">Transmembrane helix</keyword>
<evidence type="ECO:0000256" key="5">
    <source>
        <dbReference type="ARBA" id="ARBA00022692"/>
    </source>
</evidence>
<feature type="region of interest" description="Disordered" evidence="9">
    <location>
        <begin position="77"/>
        <end position="105"/>
    </location>
</feature>
<dbReference type="GO" id="GO:0005886">
    <property type="term" value="C:plasma membrane"/>
    <property type="evidence" value="ECO:0007669"/>
    <property type="project" value="UniProtKB-SubCell"/>
</dbReference>
<feature type="transmembrane region" description="Helical" evidence="10">
    <location>
        <begin position="118"/>
        <end position="138"/>
    </location>
</feature>
<name>A0A1H3QQX8_9PSEU</name>
<dbReference type="AlphaFoldDB" id="A0A1H3QQX8"/>
<sequence length="218" mass="23301">MSSYWPWWAGAIGLALVTINYTLITDRSFGVSSAWDRVLHWRAERRIERQEAQFADDRELEEAFAAATAAEFGTRPEAATSPDVMRGGARTHGQDAAPAASERATTTSMRSAPLITQAVLLLSIFVGGWVAAINAGRFEIRFDMGEGFRQLVTADSNVMIGVLFVGGILVGFGTRLAGGCSSGHGLSGCGRLRPVSLVATAVFFGTAVAVSFLLWKVI</sequence>
<gene>
    <name evidence="11" type="ORF">SAMN05216215_104934</name>
</gene>
<keyword evidence="2" id="KW-0813">Transport</keyword>
<dbReference type="PANTHER" id="PTHR30574">
    <property type="entry name" value="INNER MEMBRANE PROTEIN YEDE"/>
    <property type="match status" value="1"/>
</dbReference>